<dbReference type="InterPro" id="IPR008990">
    <property type="entry name" value="Elect_transpt_acc-like_dom_sf"/>
</dbReference>
<proteinExistence type="predicted"/>
<dbReference type="SUPFAM" id="SSF50090">
    <property type="entry name" value="Electron transport accessory proteins"/>
    <property type="match status" value="1"/>
</dbReference>
<dbReference type="Gene3D" id="1.10.472.20">
    <property type="entry name" value="Nitrile hydratase, beta subunit"/>
    <property type="match status" value="1"/>
</dbReference>
<dbReference type="NCBIfam" id="TIGR03889">
    <property type="entry name" value="nitrile_acc"/>
    <property type="match status" value="1"/>
</dbReference>
<evidence type="ECO:0000259" key="1">
    <source>
        <dbReference type="Pfam" id="PF21006"/>
    </source>
</evidence>
<gene>
    <name evidence="2" type="ORF">WG926_19440</name>
</gene>
<evidence type="ECO:0000313" key="3">
    <source>
        <dbReference type="Proteomes" id="UP001413721"/>
    </source>
</evidence>
<dbReference type="InterPro" id="IPR049054">
    <property type="entry name" value="CN_hydtase_beta-like_N"/>
</dbReference>
<feature type="domain" description="Nitrile hydratase beta subunit-like N-terminal" evidence="1">
    <location>
        <begin position="25"/>
        <end position="119"/>
    </location>
</feature>
<evidence type="ECO:0000313" key="2">
    <source>
        <dbReference type="EMBL" id="MEN2990496.1"/>
    </source>
</evidence>
<dbReference type="EMBL" id="JBBKTW010000007">
    <property type="protein sequence ID" value="MEN2990496.1"/>
    <property type="molecule type" value="Genomic_DNA"/>
</dbReference>
<reference evidence="2 3" key="1">
    <citation type="submission" date="2024-03" db="EMBL/GenBank/DDBJ databases">
        <title>High-quality draft genome sequencing of Tistrella sp. BH-R2-4.</title>
        <authorList>
            <person name="Dong C."/>
        </authorList>
    </citation>
    <scope>NUCLEOTIDE SEQUENCE [LARGE SCALE GENOMIC DNA]</scope>
    <source>
        <strain evidence="2 3">BH-R2-4</strain>
    </source>
</reference>
<protein>
    <submittedName>
        <fullName evidence="2">Nitrile hydratase accessory protein</fullName>
    </submittedName>
</protein>
<dbReference type="InterPro" id="IPR042262">
    <property type="entry name" value="CN_hydtase_beta_C"/>
</dbReference>
<sequence length="135" mass="15315">MNKEPDMQPVSMTCGTDLATILRQREGQAAFDKPWELRIFAVAVAACDAGEFGWDEFQEALTDAIRHWEAANPDFSSEDWNYYEHFVTALEVVLARHDRLSTDSLDDRARTILDTPPHKHHVARYDPITVDAAAI</sequence>
<comment type="caution">
    <text evidence="2">The sequence shown here is derived from an EMBL/GenBank/DDBJ whole genome shotgun (WGS) entry which is preliminary data.</text>
</comment>
<name>A0ABU9YNX4_9PROT</name>
<organism evidence="2 3">
    <name type="scientific">Tistrella arctica</name>
    <dbReference type="NCBI Taxonomy" id="3133430"/>
    <lineage>
        <taxon>Bacteria</taxon>
        <taxon>Pseudomonadati</taxon>
        <taxon>Pseudomonadota</taxon>
        <taxon>Alphaproteobacteria</taxon>
        <taxon>Geminicoccales</taxon>
        <taxon>Geminicoccaceae</taxon>
        <taxon>Tistrella</taxon>
    </lineage>
</organism>
<accession>A0ABU9YNX4</accession>
<dbReference type="Pfam" id="PF21006">
    <property type="entry name" value="NHase_beta_N"/>
    <property type="match status" value="1"/>
</dbReference>
<keyword evidence="3" id="KW-1185">Reference proteome</keyword>
<dbReference type="RefSeq" id="WP_345938076.1">
    <property type="nucleotide sequence ID" value="NZ_JBBKTW010000007.1"/>
</dbReference>
<dbReference type="Proteomes" id="UP001413721">
    <property type="component" value="Unassembled WGS sequence"/>
</dbReference>
<dbReference type="InterPro" id="IPR023808">
    <property type="entry name" value="Nitrile_Hydratase_acc_put"/>
</dbReference>